<reference evidence="2 3" key="1">
    <citation type="journal article" date="2023" name="J. Hered.">
        <title>Chromosome-level genome of the wood stork (Mycteria americana) provides insight into avian chromosome evolution.</title>
        <authorList>
            <person name="Flamio R. Jr."/>
            <person name="Ramstad K.M."/>
        </authorList>
    </citation>
    <scope>NUCLEOTIDE SEQUENCE [LARGE SCALE GENOMIC DNA]</scope>
    <source>
        <strain evidence="2">JAX WOST 10</strain>
    </source>
</reference>
<evidence type="ECO:0000256" key="1">
    <source>
        <dbReference type="SAM" id="MobiDB-lite"/>
    </source>
</evidence>
<dbReference type="EMBL" id="JAUNZN010000003">
    <property type="protein sequence ID" value="KAK4823442.1"/>
    <property type="molecule type" value="Genomic_DNA"/>
</dbReference>
<gene>
    <name evidence="2" type="ORF">QYF61_002128</name>
</gene>
<comment type="caution">
    <text evidence="2">The sequence shown here is derived from an EMBL/GenBank/DDBJ whole genome shotgun (WGS) entry which is preliminary data.</text>
</comment>
<proteinExistence type="predicted"/>
<sequence>MKSHWSPVNSSVPQGSILAPILFQIFINDLDEGAECTLSKSADDTKLGGVAEVQSTAPGEEQPDTTQLESSFPEKDLGILVDTKLNMSQQCALAAKKANGILGCIRQRRWREVILPFCSALERPHLEYCIHTRDRDILETVQQRARKITKRLEHLSYDKKLRQLALFSLEKRRLRGYLINGNQSQWAQSETKEVPLLRKHVFTVRVAKNWHRLPRELVESTSLEIFKSHLDMTAAFLHPAALALSLACQKRVRSNYRFSHLPVRCQQTTDDPGLLMDEKLDMSQQCVLTAQKANRILRCIKRSVASRSREVILPLYSALTPPGVLHPALQSSAQEGHGAVGTGPQEGHENDPRAGAPLLKDRLRELGLFSLEKRRLWGDLIAAFQYLKGACRKDGDRLFSKACCDRTRKMVLN</sequence>
<evidence type="ECO:0000313" key="2">
    <source>
        <dbReference type="EMBL" id="KAK4823442.1"/>
    </source>
</evidence>
<evidence type="ECO:0000313" key="3">
    <source>
        <dbReference type="Proteomes" id="UP001333110"/>
    </source>
</evidence>
<evidence type="ECO:0008006" key="4">
    <source>
        <dbReference type="Google" id="ProtNLM"/>
    </source>
</evidence>
<dbReference type="AlphaFoldDB" id="A0AAN7S043"/>
<feature type="region of interest" description="Disordered" evidence="1">
    <location>
        <begin position="332"/>
        <end position="355"/>
    </location>
</feature>
<name>A0AAN7S043_MYCAM</name>
<dbReference type="Proteomes" id="UP001333110">
    <property type="component" value="Unassembled WGS sequence"/>
</dbReference>
<protein>
    <recommendedName>
        <fullName evidence="4">Reverse transcriptase domain-containing protein</fullName>
    </recommendedName>
</protein>
<dbReference type="PANTHER" id="PTHR33332">
    <property type="entry name" value="REVERSE TRANSCRIPTASE DOMAIN-CONTAINING PROTEIN"/>
    <property type="match status" value="1"/>
</dbReference>
<keyword evidence="3" id="KW-1185">Reference proteome</keyword>
<organism evidence="2 3">
    <name type="scientific">Mycteria americana</name>
    <name type="common">Wood stork</name>
    <dbReference type="NCBI Taxonomy" id="33587"/>
    <lineage>
        <taxon>Eukaryota</taxon>
        <taxon>Metazoa</taxon>
        <taxon>Chordata</taxon>
        <taxon>Craniata</taxon>
        <taxon>Vertebrata</taxon>
        <taxon>Euteleostomi</taxon>
        <taxon>Archelosauria</taxon>
        <taxon>Archosauria</taxon>
        <taxon>Dinosauria</taxon>
        <taxon>Saurischia</taxon>
        <taxon>Theropoda</taxon>
        <taxon>Coelurosauria</taxon>
        <taxon>Aves</taxon>
        <taxon>Neognathae</taxon>
        <taxon>Neoaves</taxon>
        <taxon>Aequornithes</taxon>
        <taxon>Ciconiiformes</taxon>
        <taxon>Ciconiidae</taxon>
        <taxon>Mycteria</taxon>
    </lineage>
</organism>
<accession>A0AAN7S043</accession>